<dbReference type="EMBL" id="BGZK01000460">
    <property type="protein sequence ID" value="GBP44879.1"/>
    <property type="molecule type" value="Genomic_DNA"/>
</dbReference>
<proteinExistence type="predicted"/>
<protein>
    <submittedName>
        <fullName evidence="1">Uncharacterized protein</fullName>
    </submittedName>
</protein>
<dbReference type="AlphaFoldDB" id="A0A4C1W311"/>
<evidence type="ECO:0000313" key="1">
    <source>
        <dbReference type="EMBL" id="GBP44879.1"/>
    </source>
</evidence>
<keyword evidence="2" id="KW-1185">Reference proteome</keyword>
<organism evidence="1 2">
    <name type="scientific">Eumeta variegata</name>
    <name type="common">Bagworm moth</name>
    <name type="synonym">Eumeta japonica</name>
    <dbReference type="NCBI Taxonomy" id="151549"/>
    <lineage>
        <taxon>Eukaryota</taxon>
        <taxon>Metazoa</taxon>
        <taxon>Ecdysozoa</taxon>
        <taxon>Arthropoda</taxon>
        <taxon>Hexapoda</taxon>
        <taxon>Insecta</taxon>
        <taxon>Pterygota</taxon>
        <taxon>Neoptera</taxon>
        <taxon>Endopterygota</taxon>
        <taxon>Lepidoptera</taxon>
        <taxon>Glossata</taxon>
        <taxon>Ditrysia</taxon>
        <taxon>Tineoidea</taxon>
        <taxon>Psychidae</taxon>
        <taxon>Oiketicinae</taxon>
        <taxon>Eumeta</taxon>
    </lineage>
</organism>
<comment type="caution">
    <text evidence="1">The sequence shown here is derived from an EMBL/GenBank/DDBJ whole genome shotgun (WGS) entry which is preliminary data.</text>
</comment>
<dbReference type="Proteomes" id="UP000299102">
    <property type="component" value="Unassembled WGS sequence"/>
</dbReference>
<reference evidence="1 2" key="1">
    <citation type="journal article" date="2019" name="Commun. Biol.">
        <title>The bagworm genome reveals a unique fibroin gene that provides high tensile strength.</title>
        <authorList>
            <person name="Kono N."/>
            <person name="Nakamura H."/>
            <person name="Ohtoshi R."/>
            <person name="Tomita M."/>
            <person name="Numata K."/>
            <person name="Arakawa K."/>
        </authorList>
    </citation>
    <scope>NUCLEOTIDE SEQUENCE [LARGE SCALE GENOMIC DNA]</scope>
</reference>
<gene>
    <name evidence="1" type="ORF">EVAR_24792_1</name>
</gene>
<evidence type="ECO:0000313" key="2">
    <source>
        <dbReference type="Proteomes" id="UP000299102"/>
    </source>
</evidence>
<sequence length="132" mass="14438">MINRIVGVATLAVATGRKAILGVYIQSICSRVHCVATGRHAIQCAVLRSRGVLRDSDRVCEAKKKTYVFQHCFGHARYKDTYRRVHGPPTETMLKHGRAKGTALTKARAAKRDGDSFDAAGPPVSLSDLYLV</sequence>
<accession>A0A4C1W311</accession>
<name>A0A4C1W311_EUMVA</name>